<dbReference type="GO" id="GO:0005524">
    <property type="term" value="F:ATP binding"/>
    <property type="evidence" value="ECO:0007669"/>
    <property type="project" value="InterPro"/>
</dbReference>
<dbReference type="PANTHER" id="PTHR45621">
    <property type="entry name" value="OS01G0588500 PROTEIN-RELATED"/>
    <property type="match status" value="1"/>
</dbReference>
<dbReference type="InterPro" id="IPR011009">
    <property type="entry name" value="Kinase-like_dom_sf"/>
</dbReference>
<dbReference type="GO" id="GO:0004672">
    <property type="term" value="F:protein kinase activity"/>
    <property type="evidence" value="ECO:0007669"/>
    <property type="project" value="InterPro"/>
</dbReference>
<protein>
    <recommendedName>
        <fullName evidence="1">Protein kinase domain-containing protein</fullName>
    </recommendedName>
</protein>
<evidence type="ECO:0000259" key="1">
    <source>
        <dbReference type="PROSITE" id="PS50011"/>
    </source>
</evidence>
<comment type="caution">
    <text evidence="2">The sequence shown here is derived from an EMBL/GenBank/DDBJ whole genome shotgun (WGS) entry which is preliminary data.</text>
</comment>
<dbReference type="Proteomes" id="UP000712281">
    <property type="component" value="Unassembled WGS sequence"/>
</dbReference>
<dbReference type="Pfam" id="PF00069">
    <property type="entry name" value="Pkinase"/>
    <property type="match status" value="1"/>
</dbReference>
<dbReference type="Gene3D" id="1.10.510.10">
    <property type="entry name" value="Transferase(Phosphotransferase) domain 1"/>
    <property type="match status" value="1"/>
</dbReference>
<gene>
    <name evidence="2" type="ORF">F2Q68_00000372</name>
</gene>
<feature type="domain" description="Protein kinase" evidence="1">
    <location>
        <begin position="1"/>
        <end position="176"/>
    </location>
</feature>
<proteinExistence type="predicted"/>
<sequence length="180" mass="20166">MIATRGRLNPRAPTSNLLTLPISYLDSVSSSYKTFGIHQHYNAKLFYLGSNELRLFEDSISTAFIGRTDYTPPEYVISGHLGMKSDVYTFGVILIELLTGLKAFRRGVRDIKSAISAKPFLSDKNKILSIIDPRLGNDYPVNAVIQMGKIIKRCIKLDTKKRPTMQQVLDGLNDIADIKD</sequence>
<organism evidence="2 3">
    <name type="scientific">Brassica cretica</name>
    <name type="common">Mustard</name>
    <dbReference type="NCBI Taxonomy" id="69181"/>
    <lineage>
        <taxon>Eukaryota</taxon>
        <taxon>Viridiplantae</taxon>
        <taxon>Streptophyta</taxon>
        <taxon>Embryophyta</taxon>
        <taxon>Tracheophyta</taxon>
        <taxon>Spermatophyta</taxon>
        <taxon>Magnoliopsida</taxon>
        <taxon>eudicotyledons</taxon>
        <taxon>Gunneridae</taxon>
        <taxon>Pentapetalae</taxon>
        <taxon>rosids</taxon>
        <taxon>malvids</taxon>
        <taxon>Brassicales</taxon>
        <taxon>Brassicaceae</taxon>
        <taxon>Brassiceae</taxon>
        <taxon>Brassica</taxon>
    </lineage>
</organism>
<dbReference type="SUPFAM" id="SSF56112">
    <property type="entry name" value="Protein kinase-like (PK-like)"/>
    <property type="match status" value="1"/>
</dbReference>
<accession>A0A8S9JD09</accession>
<dbReference type="EMBL" id="QGKW02001660">
    <property type="protein sequence ID" value="KAF2579905.1"/>
    <property type="molecule type" value="Genomic_DNA"/>
</dbReference>
<dbReference type="InterPro" id="IPR050823">
    <property type="entry name" value="Plant_Ser_Thr_Prot_Kinase"/>
</dbReference>
<reference evidence="2" key="1">
    <citation type="submission" date="2019-12" db="EMBL/GenBank/DDBJ databases">
        <title>Genome sequencing and annotation of Brassica cretica.</title>
        <authorList>
            <person name="Studholme D.J."/>
            <person name="Sarris P.F."/>
        </authorList>
    </citation>
    <scope>NUCLEOTIDE SEQUENCE</scope>
    <source>
        <strain evidence="2">PFS-001/15</strain>
        <tissue evidence="2">Leaf</tissue>
    </source>
</reference>
<evidence type="ECO:0000313" key="2">
    <source>
        <dbReference type="EMBL" id="KAF2579905.1"/>
    </source>
</evidence>
<evidence type="ECO:0000313" key="3">
    <source>
        <dbReference type="Proteomes" id="UP000712281"/>
    </source>
</evidence>
<dbReference type="InterPro" id="IPR000719">
    <property type="entry name" value="Prot_kinase_dom"/>
</dbReference>
<name>A0A8S9JD09_BRACR</name>
<dbReference type="PROSITE" id="PS50011">
    <property type="entry name" value="PROTEIN_KINASE_DOM"/>
    <property type="match status" value="1"/>
</dbReference>
<dbReference type="AlphaFoldDB" id="A0A8S9JD09"/>